<keyword evidence="3" id="KW-0731">Sigma factor</keyword>
<dbReference type="NCBIfam" id="TIGR02937">
    <property type="entry name" value="sigma70-ECF"/>
    <property type="match status" value="1"/>
</dbReference>
<protein>
    <submittedName>
        <fullName evidence="6">RNA polymerase sigma factor</fullName>
    </submittedName>
</protein>
<dbReference type="GO" id="GO:0006352">
    <property type="term" value="P:DNA-templated transcription initiation"/>
    <property type="evidence" value="ECO:0007669"/>
    <property type="project" value="InterPro"/>
</dbReference>
<feature type="region of interest" description="Disordered" evidence="5">
    <location>
        <begin position="174"/>
        <end position="253"/>
    </location>
</feature>
<feature type="compositionally biased region" description="Low complexity" evidence="5">
    <location>
        <begin position="177"/>
        <end position="190"/>
    </location>
</feature>
<sequence>MSEELRARVRAGERAAFAELYERYARAVYNHAYRMTGDWSVAEEVMSETFLDSWRSRERLEPDGGDLKPWLLGIATNKARNANRGTGRRLSFLARRPAPDPVPDFAEETAGRVDDERTLAAVRRAFGGLRRGEREVLALCVWSGMDYAQAAEALGVPVGTVRSRLSRARTRLRRLTDQQLAPGPGAPAADGCGGDAPTTVPTRGSGRSRGGRARRGSGEQEGAEREPRQSRGEVQGEAAFAALPFNELQEGTR</sequence>
<dbReference type="InterPro" id="IPR007627">
    <property type="entry name" value="RNA_pol_sigma70_r2"/>
</dbReference>
<dbReference type="InterPro" id="IPR014284">
    <property type="entry name" value="RNA_pol_sigma-70_dom"/>
</dbReference>
<dbReference type="GO" id="GO:0003677">
    <property type="term" value="F:DNA binding"/>
    <property type="evidence" value="ECO:0007669"/>
    <property type="project" value="InterPro"/>
</dbReference>
<dbReference type="Gene3D" id="1.10.1740.10">
    <property type="match status" value="1"/>
</dbReference>
<proteinExistence type="inferred from homology"/>
<feature type="compositionally biased region" description="Basic and acidic residues" evidence="5">
    <location>
        <begin position="216"/>
        <end position="231"/>
    </location>
</feature>
<dbReference type="EMBL" id="RCIY01000040">
    <property type="protein sequence ID" value="TGG86363.1"/>
    <property type="molecule type" value="Genomic_DNA"/>
</dbReference>
<dbReference type="SUPFAM" id="SSF88659">
    <property type="entry name" value="Sigma3 and sigma4 domains of RNA polymerase sigma factors"/>
    <property type="match status" value="1"/>
</dbReference>
<dbReference type="PANTHER" id="PTHR43133:SF25">
    <property type="entry name" value="RNA POLYMERASE SIGMA FACTOR RFAY-RELATED"/>
    <property type="match status" value="1"/>
</dbReference>
<accession>A0A6C1C9C1</accession>
<dbReference type="InterPro" id="IPR039425">
    <property type="entry name" value="RNA_pol_sigma-70-like"/>
</dbReference>
<evidence type="ECO:0000256" key="4">
    <source>
        <dbReference type="ARBA" id="ARBA00023163"/>
    </source>
</evidence>
<dbReference type="SUPFAM" id="SSF88946">
    <property type="entry name" value="Sigma2 domain of RNA polymerase sigma factors"/>
    <property type="match status" value="1"/>
</dbReference>
<dbReference type="GeneID" id="75179615"/>
<dbReference type="Gene3D" id="1.10.10.10">
    <property type="entry name" value="Winged helix-like DNA-binding domain superfamily/Winged helix DNA-binding domain"/>
    <property type="match status" value="1"/>
</dbReference>
<dbReference type="GO" id="GO:0016987">
    <property type="term" value="F:sigma factor activity"/>
    <property type="evidence" value="ECO:0007669"/>
    <property type="project" value="UniProtKB-KW"/>
</dbReference>
<evidence type="ECO:0000256" key="1">
    <source>
        <dbReference type="ARBA" id="ARBA00010641"/>
    </source>
</evidence>
<dbReference type="InterPro" id="IPR013325">
    <property type="entry name" value="RNA_pol_sigma_r2"/>
</dbReference>
<dbReference type="Pfam" id="PF08281">
    <property type="entry name" value="Sigma70_r4_2"/>
    <property type="match status" value="1"/>
</dbReference>
<comment type="caution">
    <text evidence="6">The sequence shown here is derived from an EMBL/GenBank/DDBJ whole genome shotgun (WGS) entry which is preliminary data.</text>
</comment>
<dbReference type="InterPro" id="IPR036388">
    <property type="entry name" value="WH-like_DNA-bd_sf"/>
</dbReference>
<dbReference type="InterPro" id="IPR013249">
    <property type="entry name" value="RNA_pol_sigma70_r4_t2"/>
</dbReference>
<comment type="similarity">
    <text evidence="1">Belongs to the sigma-70 factor family. ECF subfamily.</text>
</comment>
<keyword evidence="4" id="KW-0804">Transcription</keyword>
<organism evidence="6 7">
    <name type="scientific">Streptomyces albus</name>
    <dbReference type="NCBI Taxonomy" id="1888"/>
    <lineage>
        <taxon>Bacteria</taxon>
        <taxon>Bacillati</taxon>
        <taxon>Actinomycetota</taxon>
        <taxon>Actinomycetes</taxon>
        <taxon>Kitasatosporales</taxon>
        <taxon>Streptomycetaceae</taxon>
        <taxon>Streptomyces</taxon>
    </lineage>
</organism>
<dbReference type="PANTHER" id="PTHR43133">
    <property type="entry name" value="RNA POLYMERASE ECF-TYPE SIGMA FACTO"/>
    <property type="match status" value="1"/>
</dbReference>
<dbReference type="InterPro" id="IPR013324">
    <property type="entry name" value="RNA_pol_sigma_r3/r4-like"/>
</dbReference>
<name>A0A6C1C9C1_9ACTN</name>
<dbReference type="AlphaFoldDB" id="A0A6C1C9C1"/>
<keyword evidence="2" id="KW-0805">Transcription regulation</keyword>
<gene>
    <name evidence="6" type="ORF">D8771_08410</name>
</gene>
<evidence type="ECO:0000256" key="5">
    <source>
        <dbReference type="SAM" id="MobiDB-lite"/>
    </source>
</evidence>
<dbReference type="Pfam" id="PF04542">
    <property type="entry name" value="Sigma70_r2"/>
    <property type="match status" value="1"/>
</dbReference>
<dbReference type="RefSeq" id="WP_016471566.1">
    <property type="nucleotide sequence ID" value="NZ_BBQG01000018.1"/>
</dbReference>
<reference evidence="6 7" key="1">
    <citation type="submission" date="2018-10" db="EMBL/GenBank/DDBJ databases">
        <title>Isolation of pseudouridimycin from Streptomyces albus DSM 40763.</title>
        <authorList>
            <person name="Rosenqvist P."/>
            <person name="Metsae-Ketelae M."/>
            <person name="Virta P."/>
        </authorList>
    </citation>
    <scope>NUCLEOTIDE SEQUENCE [LARGE SCALE GENOMIC DNA]</scope>
    <source>
        <strain evidence="6 7">DSM 40763</strain>
    </source>
</reference>
<evidence type="ECO:0000313" key="7">
    <source>
        <dbReference type="Proteomes" id="UP000298111"/>
    </source>
</evidence>
<evidence type="ECO:0000256" key="2">
    <source>
        <dbReference type="ARBA" id="ARBA00023015"/>
    </source>
</evidence>
<evidence type="ECO:0000313" key="6">
    <source>
        <dbReference type="EMBL" id="TGG86363.1"/>
    </source>
</evidence>
<evidence type="ECO:0000256" key="3">
    <source>
        <dbReference type="ARBA" id="ARBA00023082"/>
    </source>
</evidence>
<dbReference type="Proteomes" id="UP000298111">
    <property type="component" value="Unassembled WGS sequence"/>
</dbReference>